<name>A0A2K1KFW2_PHYPA</name>
<reference evidence="1 3" key="1">
    <citation type="journal article" date="2008" name="Science">
        <title>The Physcomitrella genome reveals evolutionary insights into the conquest of land by plants.</title>
        <authorList>
            <person name="Rensing S."/>
            <person name="Lang D."/>
            <person name="Zimmer A."/>
            <person name="Terry A."/>
            <person name="Salamov A."/>
            <person name="Shapiro H."/>
            <person name="Nishiyama T."/>
            <person name="Perroud P.-F."/>
            <person name="Lindquist E."/>
            <person name="Kamisugi Y."/>
            <person name="Tanahashi T."/>
            <person name="Sakakibara K."/>
            <person name="Fujita T."/>
            <person name="Oishi K."/>
            <person name="Shin-I T."/>
            <person name="Kuroki Y."/>
            <person name="Toyoda A."/>
            <person name="Suzuki Y."/>
            <person name="Hashimoto A."/>
            <person name="Yamaguchi K."/>
            <person name="Sugano A."/>
            <person name="Kohara Y."/>
            <person name="Fujiyama A."/>
            <person name="Anterola A."/>
            <person name="Aoki S."/>
            <person name="Ashton N."/>
            <person name="Barbazuk W.B."/>
            <person name="Barker E."/>
            <person name="Bennetzen J."/>
            <person name="Bezanilla M."/>
            <person name="Blankenship R."/>
            <person name="Cho S.H."/>
            <person name="Dutcher S."/>
            <person name="Estelle M."/>
            <person name="Fawcett J.A."/>
            <person name="Gundlach H."/>
            <person name="Hanada K."/>
            <person name="Heyl A."/>
            <person name="Hicks K.A."/>
            <person name="Hugh J."/>
            <person name="Lohr M."/>
            <person name="Mayer K."/>
            <person name="Melkozernov A."/>
            <person name="Murata T."/>
            <person name="Nelson D."/>
            <person name="Pils B."/>
            <person name="Prigge M."/>
            <person name="Reiss B."/>
            <person name="Renner T."/>
            <person name="Rombauts S."/>
            <person name="Rushton P."/>
            <person name="Sanderfoot A."/>
            <person name="Schween G."/>
            <person name="Shiu S.-H."/>
            <person name="Stueber K."/>
            <person name="Theodoulou F.L."/>
            <person name="Tu H."/>
            <person name="Van de Peer Y."/>
            <person name="Verrier P.J."/>
            <person name="Waters E."/>
            <person name="Wood A."/>
            <person name="Yang L."/>
            <person name="Cove D."/>
            <person name="Cuming A."/>
            <person name="Hasebe M."/>
            <person name="Lucas S."/>
            <person name="Mishler D.B."/>
            <person name="Reski R."/>
            <person name="Grigoriev I."/>
            <person name="Quatrano R.S."/>
            <person name="Boore J.L."/>
        </authorList>
    </citation>
    <scope>NUCLEOTIDE SEQUENCE [LARGE SCALE GENOMIC DNA]</scope>
    <source>
        <strain evidence="2 3">cv. Gransden 2004</strain>
    </source>
</reference>
<organism evidence="1">
    <name type="scientific">Physcomitrium patens</name>
    <name type="common">Spreading-leaved earth moss</name>
    <name type="synonym">Physcomitrella patens</name>
    <dbReference type="NCBI Taxonomy" id="3218"/>
    <lineage>
        <taxon>Eukaryota</taxon>
        <taxon>Viridiplantae</taxon>
        <taxon>Streptophyta</taxon>
        <taxon>Embryophyta</taxon>
        <taxon>Bryophyta</taxon>
        <taxon>Bryophytina</taxon>
        <taxon>Bryopsida</taxon>
        <taxon>Funariidae</taxon>
        <taxon>Funariales</taxon>
        <taxon>Funariaceae</taxon>
        <taxon>Physcomitrium</taxon>
    </lineage>
</organism>
<dbReference type="EMBL" id="ABEU02000006">
    <property type="protein sequence ID" value="PNR52653.1"/>
    <property type="molecule type" value="Genomic_DNA"/>
</dbReference>
<proteinExistence type="predicted"/>
<keyword evidence="3" id="KW-1185">Reference proteome</keyword>
<dbReference type="EnsemblPlants" id="Pp3c6_16300V3.1">
    <property type="protein sequence ID" value="Pp3c6_16300V3.1"/>
    <property type="gene ID" value="Pp3c6_16300"/>
</dbReference>
<reference evidence="1 3" key="2">
    <citation type="journal article" date="2018" name="Plant J.">
        <title>The Physcomitrella patens chromosome-scale assembly reveals moss genome structure and evolution.</title>
        <authorList>
            <person name="Lang D."/>
            <person name="Ullrich K.K."/>
            <person name="Murat F."/>
            <person name="Fuchs J."/>
            <person name="Jenkins J."/>
            <person name="Haas F.B."/>
            <person name="Piednoel M."/>
            <person name="Gundlach H."/>
            <person name="Van Bel M."/>
            <person name="Meyberg R."/>
            <person name="Vives C."/>
            <person name="Morata J."/>
            <person name="Symeonidi A."/>
            <person name="Hiss M."/>
            <person name="Muchero W."/>
            <person name="Kamisugi Y."/>
            <person name="Saleh O."/>
            <person name="Blanc G."/>
            <person name="Decker E.L."/>
            <person name="van Gessel N."/>
            <person name="Grimwood J."/>
            <person name="Hayes R.D."/>
            <person name="Graham S.W."/>
            <person name="Gunter L.E."/>
            <person name="McDaniel S.F."/>
            <person name="Hoernstein S.N.W."/>
            <person name="Larsson A."/>
            <person name="Li F.W."/>
            <person name="Perroud P.F."/>
            <person name="Phillips J."/>
            <person name="Ranjan P."/>
            <person name="Rokshar D.S."/>
            <person name="Rothfels C.J."/>
            <person name="Schneider L."/>
            <person name="Shu S."/>
            <person name="Stevenson D.W."/>
            <person name="Thummler F."/>
            <person name="Tillich M."/>
            <person name="Villarreal Aguilar J.C."/>
            <person name="Widiez T."/>
            <person name="Wong G.K."/>
            <person name="Wymore A."/>
            <person name="Zhang Y."/>
            <person name="Zimmer A.D."/>
            <person name="Quatrano R.S."/>
            <person name="Mayer K.F.X."/>
            <person name="Goodstein D."/>
            <person name="Casacuberta J.M."/>
            <person name="Vandepoele K."/>
            <person name="Reski R."/>
            <person name="Cuming A.C."/>
            <person name="Tuskan G.A."/>
            <person name="Maumus F."/>
            <person name="Salse J."/>
            <person name="Schmutz J."/>
            <person name="Rensing S.A."/>
        </authorList>
    </citation>
    <scope>NUCLEOTIDE SEQUENCE [LARGE SCALE GENOMIC DNA]</scope>
    <source>
        <strain evidence="2 3">cv. Gransden 2004</strain>
    </source>
</reference>
<evidence type="ECO:0000313" key="3">
    <source>
        <dbReference type="Proteomes" id="UP000006727"/>
    </source>
</evidence>
<accession>A0A2K1KFW2</accession>
<gene>
    <name evidence="1" type="ORF">PHYPA_009027</name>
</gene>
<dbReference type="Proteomes" id="UP000006727">
    <property type="component" value="Chromosome 6"/>
</dbReference>
<dbReference type="PaxDb" id="3218-PP1S478_11V6.1"/>
<dbReference type="AlphaFoldDB" id="A0A2K1KFW2"/>
<reference evidence="2" key="3">
    <citation type="submission" date="2020-12" db="UniProtKB">
        <authorList>
            <consortium name="EnsemblPlants"/>
        </authorList>
    </citation>
    <scope>IDENTIFICATION</scope>
</reference>
<evidence type="ECO:0000313" key="2">
    <source>
        <dbReference type="EnsemblPlants" id="Pp3c6_16300V3.1"/>
    </source>
</evidence>
<evidence type="ECO:0000313" key="1">
    <source>
        <dbReference type="EMBL" id="PNR52653.1"/>
    </source>
</evidence>
<dbReference type="Gramene" id="Pp3c6_16300V3.1">
    <property type="protein sequence ID" value="Pp3c6_16300V3.1"/>
    <property type="gene ID" value="Pp3c6_16300"/>
</dbReference>
<protein>
    <submittedName>
        <fullName evidence="1 2">Uncharacterized protein</fullName>
    </submittedName>
</protein>
<sequence length="61" mass="7324">MVSLEEKLKSNDVTEDQLMMNFKEAYDEAGQCRNMILQLEICVRRVRRRQHLPRSRYPALL</sequence>
<dbReference type="InParanoid" id="A0A2K1KFW2"/>